<dbReference type="EMBL" id="KB201894">
    <property type="protein sequence ID" value="ESO93474.1"/>
    <property type="molecule type" value="Genomic_DNA"/>
</dbReference>
<dbReference type="AlphaFoldDB" id="V4BWS1"/>
<dbReference type="GO" id="GO:0016121">
    <property type="term" value="P:carotene catabolic process"/>
    <property type="evidence" value="ECO:0007669"/>
    <property type="project" value="TreeGrafter"/>
</dbReference>
<feature type="binding site" evidence="5">
    <location>
        <position position="249"/>
    </location>
    <ligand>
        <name>Fe cation</name>
        <dbReference type="ChEBI" id="CHEBI:24875"/>
        <note>catalytic</note>
    </ligand>
</feature>
<keyword evidence="4 5" id="KW-0408">Iron</keyword>
<dbReference type="GO" id="GO:0042574">
    <property type="term" value="P:retinal metabolic process"/>
    <property type="evidence" value="ECO:0007669"/>
    <property type="project" value="TreeGrafter"/>
</dbReference>
<dbReference type="Pfam" id="PF03055">
    <property type="entry name" value="RPE65"/>
    <property type="match status" value="1"/>
</dbReference>
<dbReference type="KEGG" id="lgi:LOTGIDRAFT_175541"/>
<organism evidence="7 8">
    <name type="scientific">Lottia gigantea</name>
    <name type="common">Giant owl limpet</name>
    <dbReference type="NCBI Taxonomy" id="225164"/>
    <lineage>
        <taxon>Eukaryota</taxon>
        <taxon>Metazoa</taxon>
        <taxon>Spiralia</taxon>
        <taxon>Lophotrochozoa</taxon>
        <taxon>Mollusca</taxon>
        <taxon>Gastropoda</taxon>
        <taxon>Patellogastropoda</taxon>
        <taxon>Lottioidea</taxon>
        <taxon>Lottiidae</taxon>
        <taxon>Lottia</taxon>
    </lineage>
</organism>
<dbReference type="OMA" id="VIGRMDC"/>
<evidence type="ECO:0000256" key="3">
    <source>
        <dbReference type="ARBA" id="ARBA00023002"/>
    </source>
</evidence>
<feature type="region of interest" description="Disordered" evidence="6">
    <location>
        <begin position="1"/>
        <end position="22"/>
    </location>
</feature>
<accession>V4BWS1</accession>
<reference evidence="7 8" key="1">
    <citation type="journal article" date="2013" name="Nature">
        <title>Insights into bilaterian evolution from three spiralian genomes.</title>
        <authorList>
            <person name="Simakov O."/>
            <person name="Marletaz F."/>
            <person name="Cho S.J."/>
            <person name="Edsinger-Gonzales E."/>
            <person name="Havlak P."/>
            <person name="Hellsten U."/>
            <person name="Kuo D.H."/>
            <person name="Larsson T."/>
            <person name="Lv J."/>
            <person name="Arendt D."/>
            <person name="Savage R."/>
            <person name="Osoegawa K."/>
            <person name="de Jong P."/>
            <person name="Grimwood J."/>
            <person name="Chapman J.A."/>
            <person name="Shapiro H."/>
            <person name="Aerts A."/>
            <person name="Otillar R.P."/>
            <person name="Terry A.Y."/>
            <person name="Boore J.L."/>
            <person name="Grigoriev I.V."/>
            <person name="Lindberg D.R."/>
            <person name="Seaver E.C."/>
            <person name="Weisblat D.A."/>
            <person name="Putnam N.H."/>
            <person name="Rokhsar D.S."/>
        </authorList>
    </citation>
    <scope>NUCLEOTIDE SEQUENCE [LARGE SCALE GENOMIC DNA]</scope>
</reference>
<dbReference type="GeneID" id="20243232"/>
<proteinExistence type="inferred from homology"/>
<dbReference type="HOGENOM" id="CLU_016472_1_1_1"/>
<feature type="binding site" evidence="5">
    <location>
        <position position="191"/>
    </location>
    <ligand>
        <name>Fe cation</name>
        <dbReference type="ChEBI" id="CHEBI:24875"/>
        <note>catalytic</note>
    </ligand>
</feature>
<feature type="binding site" evidence="5">
    <location>
        <position position="529"/>
    </location>
    <ligand>
        <name>Fe cation</name>
        <dbReference type="ChEBI" id="CHEBI:24875"/>
        <note>catalytic</note>
    </ligand>
</feature>
<dbReference type="OrthoDB" id="407010at2759"/>
<dbReference type="GO" id="GO:0010436">
    <property type="term" value="F:carotenoid dioxygenase activity"/>
    <property type="evidence" value="ECO:0007669"/>
    <property type="project" value="TreeGrafter"/>
</dbReference>
<evidence type="ECO:0000313" key="8">
    <source>
        <dbReference type="Proteomes" id="UP000030746"/>
    </source>
</evidence>
<evidence type="ECO:0000256" key="1">
    <source>
        <dbReference type="ARBA" id="ARBA00006787"/>
    </source>
</evidence>
<evidence type="ECO:0000256" key="5">
    <source>
        <dbReference type="PIRSR" id="PIRSR604294-1"/>
    </source>
</evidence>
<evidence type="ECO:0000256" key="2">
    <source>
        <dbReference type="ARBA" id="ARBA00022723"/>
    </source>
</evidence>
<sequence length="537" mass="60835">MSSKTDAKQSENGSSPTDGEYPYWMSFKPGDDQVEPIKLQVKGTIPTWVKGSLYRNGSGLFEINNQKVNHVFDGFAVLVRFTIQDGGVMFQSHLLDSETWEKCYKAKRIVVDQFASNALPDPCKSIFSRIFSVFQPPKGTDNTAVNIVERGDELWAFTETPKVNRIDPKTLSKSGQSDFTDYLAVHLATAHPHLEPDGTLYNLATCFNYTKAFNIVKIPPNSNGNLSWDQIEVVGSFPSKWKGTVGYNHSFGMTENFFVVLEQPYAFSIPRLLIKKIASYTVNDCILAYPKEKTLFNVMTKLGVNLKTKYMSDPMFVFHFINCYEKDKQLVVDFVFYDDVGFIDKLYMEYFKDYKYKETDSKPKFGRFVLPLDVSKAVVGKNLVTLDSKATATLQEDGSVYLTPDLIIEEGLVMELPQINYQHYNSKEYRYVYASTIFSKFNKIHKLDLKERKVVTYSTDGEEFDYFPGEPIFVPKPGGKREDEGVLLAPITSNIAGLASYLVIIDAETMKEVARAVLPADVMMTLTFHGTFSTTKL</sequence>
<dbReference type="PANTHER" id="PTHR10543">
    <property type="entry name" value="BETA-CAROTENE DIOXYGENASE"/>
    <property type="match status" value="1"/>
</dbReference>
<dbReference type="InterPro" id="IPR004294">
    <property type="entry name" value="Carotenoid_Oase"/>
</dbReference>
<keyword evidence="2 5" id="KW-0479">Metal-binding</keyword>
<name>V4BWS1_LOTGI</name>
<dbReference type="CTD" id="20243232"/>
<keyword evidence="3" id="KW-0560">Oxidoreductase</keyword>
<evidence type="ECO:0000256" key="6">
    <source>
        <dbReference type="SAM" id="MobiDB-lite"/>
    </source>
</evidence>
<dbReference type="RefSeq" id="XP_009055841.1">
    <property type="nucleotide sequence ID" value="XM_009057593.1"/>
</dbReference>
<protein>
    <submittedName>
        <fullName evidence="7">Uncharacterized protein</fullName>
    </submittedName>
</protein>
<comment type="cofactor">
    <cofactor evidence="5">
        <name>Fe(2+)</name>
        <dbReference type="ChEBI" id="CHEBI:29033"/>
    </cofactor>
    <text evidence="5">Binds 1 Fe(2+) ion per subunit.</text>
</comment>
<dbReference type="GO" id="GO:0046872">
    <property type="term" value="F:metal ion binding"/>
    <property type="evidence" value="ECO:0007669"/>
    <property type="project" value="UniProtKB-KW"/>
</dbReference>
<comment type="similarity">
    <text evidence="1">Belongs to the carotenoid oxygenase family.</text>
</comment>
<evidence type="ECO:0000313" key="7">
    <source>
        <dbReference type="EMBL" id="ESO93474.1"/>
    </source>
</evidence>
<feature type="binding site" evidence="5">
    <location>
        <position position="319"/>
    </location>
    <ligand>
        <name>Fe cation</name>
        <dbReference type="ChEBI" id="CHEBI:24875"/>
        <note>catalytic</note>
    </ligand>
</feature>
<dbReference type="PANTHER" id="PTHR10543:SF24">
    <property type="entry name" value="CAROTENOID ISOMEROOXYGENASE"/>
    <property type="match status" value="1"/>
</dbReference>
<dbReference type="GO" id="GO:0003834">
    <property type="term" value="F:beta-carotene 15,15'-dioxygenase activity"/>
    <property type="evidence" value="ECO:0007669"/>
    <property type="project" value="TreeGrafter"/>
</dbReference>
<dbReference type="STRING" id="225164.V4BWS1"/>
<evidence type="ECO:0000256" key="4">
    <source>
        <dbReference type="ARBA" id="ARBA00023004"/>
    </source>
</evidence>
<keyword evidence="8" id="KW-1185">Reference proteome</keyword>
<dbReference type="Proteomes" id="UP000030746">
    <property type="component" value="Unassembled WGS sequence"/>
</dbReference>
<gene>
    <name evidence="7" type="ORF">LOTGIDRAFT_175541</name>
</gene>